<accession>A0A834GHB0</accession>
<dbReference type="Proteomes" id="UP000626092">
    <property type="component" value="Unassembled WGS sequence"/>
</dbReference>
<sequence>MVATNQHPQPKRHHTNAFLFYRIDNVCSHEQLKHNKEGNHRLNKGYSFKHEFLTCRRIQTRISLGSIVLIVNKLNEQQRQVVTEIGLGGLLGIRCTRLNLELCEFLVHNFNPKSCSLDVHDRQFNLTLKDVSDILGVRSNGCDINVWGSLEGMESFHESVGVVNGLFYLDNVSSTFESTYATMRSIPRLNDWGDSQLKKTFRLFRKLGDAIMRLLSLKHTMISMKEKIKNWEQNANAPGDGVETSQQIGELEDVVYNLHNVIMKHIVRPDQLAAANGLDCFNSVVEKMNDGEGMKAANKIGSQIGRGRGGVGGRCGRGRGQTKSSLMHATTQSVDIGDMSSCNNDYVAPITRSKEERRPAPCVRSPYFADGVKKVQKMNQVQTTSMPTDDDEDAAVANMGKQMGKFLDNLLGPSDEQIIPQVFIDVVAKD</sequence>
<feature type="region of interest" description="Disordered" evidence="1">
    <location>
        <begin position="305"/>
        <end position="326"/>
    </location>
</feature>
<dbReference type="OrthoDB" id="1699649at2759"/>
<gene>
    <name evidence="2" type="ORF">RHSIM_Rhsim08G0168100</name>
</gene>
<comment type="caution">
    <text evidence="2">The sequence shown here is derived from an EMBL/GenBank/DDBJ whole genome shotgun (WGS) entry which is preliminary data.</text>
</comment>
<name>A0A834GHB0_RHOSS</name>
<protein>
    <submittedName>
        <fullName evidence="2">Uncharacterized protein</fullName>
    </submittedName>
</protein>
<dbReference type="AlphaFoldDB" id="A0A834GHB0"/>
<keyword evidence="3" id="KW-1185">Reference proteome</keyword>
<evidence type="ECO:0000256" key="1">
    <source>
        <dbReference type="SAM" id="MobiDB-lite"/>
    </source>
</evidence>
<reference evidence="2" key="1">
    <citation type="submission" date="2019-11" db="EMBL/GenBank/DDBJ databases">
        <authorList>
            <person name="Liu Y."/>
            <person name="Hou J."/>
            <person name="Li T.-Q."/>
            <person name="Guan C.-H."/>
            <person name="Wu X."/>
            <person name="Wu H.-Z."/>
            <person name="Ling F."/>
            <person name="Zhang R."/>
            <person name="Shi X.-G."/>
            <person name="Ren J.-P."/>
            <person name="Chen E.-F."/>
            <person name="Sun J.-M."/>
        </authorList>
    </citation>
    <scope>NUCLEOTIDE SEQUENCE</scope>
    <source>
        <strain evidence="2">Adult_tree_wgs_1</strain>
        <tissue evidence="2">Leaves</tissue>
    </source>
</reference>
<evidence type="ECO:0000313" key="3">
    <source>
        <dbReference type="Proteomes" id="UP000626092"/>
    </source>
</evidence>
<organism evidence="2 3">
    <name type="scientific">Rhododendron simsii</name>
    <name type="common">Sims's rhododendron</name>
    <dbReference type="NCBI Taxonomy" id="118357"/>
    <lineage>
        <taxon>Eukaryota</taxon>
        <taxon>Viridiplantae</taxon>
        <taxon>Streptophyta</taxon>
        <taxon>Embryophyta</taxon>
        <taxon>Tracheophyta</taxon>
        <taxon>Spermatophyta</taxon>
        <taxon>Magnoliopsida</taxon>
        <taxon>eudicotyledons</taxon>
        <taxon>Gunneridae</taxon>
        <taxon>Pentapetalae</taxon>
        <taxon>asterids</taxon>
        <taxon>Ericales</taxon>
        <taxon>Ericaceae</taxon>
        <taxon>Ericoideae</taxon>
        <taxon>Rhodoreae</taxon>
        <taxon>Rhododendron</taxon>
    </lineage>
</organism>
<dbReference type="EMBL" id="WJXA01000008">
    <property type="protein sequence ID" value="KAF7135139.1"/>
    <property type="molecule type" value="Genomic_DNA"/>
</dbReference>
<evidence type="ECO:0000313" key="2">
    <source>
        <dbReference type="EMBL" id="KAF7135139.1"/>
    </source>
</evidence>
<feature type="compositionally biased region" description="Gly residues" evidence="1">
    <location>
        <begin position="305"/>
        <end position="319"/>
    </location>
</feature>
<proteinExistence type="predicted"/>